<evidence type="ECO:0000313" key="2">
    <source>
        <dbReference type="EMBL" id="SNZ06272.1"/>
    </source>
</evidence>
<keyword evidence="1" id="KW-0472">Membrane</keyword>
<dbReference type="EMBL" id="OBEL01000001">
    <property type="protein sequence ID" value="SNZ06272.1"/>
    <property type="molecule type" value="Genomic_DNA"/>
</dbReference>
<reference evidence="2 3" key="1">
    <citation type="submission" date="2017-09" db="EMBL/GenBank/DDBJ databases">
        <authorList>
            <person name="Ehlers B."/>
            <person name="Leendertz F.H."/>
        </authorList>
    </citation>
    <scope>NUCLEOTIDE SEQUENCE [LARGE SCALE GENOMIC DNA]</scope>
    <source>
        <strain evidence="2 3">DSM 18289</strain>
    </source>
</reference>
<dbReference type="RefSeq" id="WP_141401159.1">
    <property type="nucleotide sequence ID" value="NZ_OBEL01000001.1"/>
</dbReference>
<dbReference type="AlphaFoldDB" id="A0A285N9V4"/>
<evidence type="ECO:0008006" key="4">
    <source>
        <dbReference type="Google" id="ProtNLM"/>
    </source>
</evidence>
<dbReference type="Proteomes" id="UP000219439">
    <property type="component" value="Unassembled WGS sequence"/>
</dbReference>
<accession>A0A285N9V4</accession>
<keyword evidence="1" id="KW-0812">Transmembrane</keyword>
<organism evidence="2 3">
    <name type="scientific">Cohaesibacter gelatinilyticus</name>
    <dbReference type="NCBI Taxonomy" id="372072"/>
    <lineage>
        <taxon>Bacteria</taxon>
        <taxon>Pseudomonadati</taxon>
        <taxon>Pseudomonadota</taxon>
        <taxon>Alphaproteobacteria</taxon>
        <taxon>Hyphomicrobiales</taxon>
        <taxon>Cohaesibacteraceae</taxon>
    </lineage>
</organism>
<gene>
    <name evidence="2" type="ORF">SAMN06265368_0364</name>
</gene>
<evidence type="ECO:0000256" key="1">
    <source>
        <dbReference type="SAM" id="Phobius"/>
    </source>
</evidence>
<evidence type="ECO:0000313" key="3">
    <source>
        <dbReference type="Proteomes" id="UP000219439"/>
    </source>
</evidence>
<name>A0A285N9V4_9HYPH</name>
<sequence length="144" mass="15731">MTGPTIHKPRVRLARARWELQKQNLQIRISRVLMISIMVNAMVLGFLSSSHAAAQLSGMSLICGPNGILSIPLADQKPDDRNLIDREHCITSCLAAMNGALGLVAEVPQIQLPALRFEPLKPQAVHALIPHSLERPRARGPPSI</sequence>
<feature type="transmembrane region" description="Helical" evidence="1">
    <location>
        <begin position="32"/>
        <end position="53"/>
    </location>
</feature>
<protein>
    <recommendedName>
        <fullName evidence="4">DUF2946 domain-containing protein</fullName>
    </recommendedName>
</protein>
<keyword evidence="1" id="KW-1133">Transmembrane helix</keyword>
<proteinExistence type="predicted"/>
<keyword evidence="3" id="KW-1185">Reference proteome</keyword>